<name>A0AAV0N684_9ROSI</name>
<keyword evidence="1" id="KW-1133">Transmembrane helix</keyword>
<evidence type="ECO:0000256" key="1">
    <source>
        <dbReference type="SAM" id="Phobius"/>
    </source>
</evidence>
<accession>A0AAV0N684</accession>
<evidence type="ECO:0000313" key="2">
    <source>
        <dbReference type="EMBL" id="CAI0453906.1"/>
    </source>
</evidence>
<organism evidence="2 3">
    <name type="scientific">Linum tenue</name>
    <dbReference type="NCBI Taxonomy" id="586396"/>
    <lineage>
        <taxon>Eukaryota</taxon>
        <taxon>Viridiplantae</taxon>
        <taxon>Streptophyta</taxon>
        <taxon>Embryophyta</taxon>
        <taxon>Tracheophyta</taxon>
        <taxon>Spermatophyta</taxon>
        <taxon>Magnoliopsida</taxon>
        <taxon>eudicotyledons</taxon>
        <taxon>Gunneridae</taxon>
        <taxon>Pentapetalae</taxon>
        <taxon>rosids</taxon>
        <taxon>fabids</taxon>
        <taxon>Malpighiales</taxon>
        <taxon>Linaceae</taxon>
        <taxon>Linum</taxon>
    </lineage>
</organism>
<gene>
    <name evidence="2" type="ORF">LITE_LOCUS31780</name>
</gene>
<feature type="transmembrane region" description="Helical" evidence="1">
    <location>
        <begin position="114"/>
        <end position="134"/>
    </location>
</feature>
<keyword evidence="1" id="KW-0812">Transmembrane</keyword>
<dbReference type="AlphaFoldDB" id="A0AAV0N684"/>
<protein>
    <submittedName>
        <fullName evidence="2">Uncharacterized protein</fullName>
    </submittedName>
</protein>
<reference evidence="2" key="1">
    <citation type="submission" date="2022-08" db="EMBL/GenBank/DDBJ databases">
        <authorList>
            <person name="Gutierrez-Valencia J."/>
        </authorList>
    </citation>
    <scope>NUCLEOTIDE SEQUENCE</scope>
</reference>
<sequence>FFFCESLRLLSGSLPSFGDTLFIRNPSSSLSPNLSLNLAGRPQSISPAVQKTKAVSQLLSLSGSLSPSRSTQSLAQSRALRLSRRNLSLNLAGRGALHSSTQATSQPRIRGFMCVRYIFCLCPTCTAMTLLFLFQRDIYAIAN</sequence>
<keyword evidence="1" id="KW-0472">Membrane</keyword>
<feature type="non-terminal residue" evidence="2">
    <location>
        <position position="1"/>
    </location>
</feature>
<comment type="caution">
    <text evidence="2">The sequence shown here is derived from an EMBL/GenBank/DDBJ whole genome shotgun (WGS) entry which is preliminary data.</text>
</comment>
<dbReference type="EMBL" id="CAMGYJ010000008">
    <property type="protein sequence ID" value="CAI0453906.1"/>
    <property type="molecule type" value="Genomic_DNA"/>
</dbReference>
<dbReference type="Proteomes" id="UP001154282">
    <property type="component" value="Unassembled WGS sequence"/>
</dbReference>
<evidence type="ECO:0000313" key="3">
    <source>
        <dbReference type="Proteomes" id="UP001154282"/>
    </source>
</evidence>
<proteinExistence type="predicted"/>
<keyword evidence="3" id="KW-1185">Reference proteome</keyword>